<gene>
    <name evidence="2" type="ORF">PHLCEN_2v11917</name>
</gene>
<keyword evidence="3" id="KW-1185">Reference proteome</keyword>
<dbReference type="AlphaFoldDB" id="A0A2R6NIM1"/>
<feature type="region of interest" description="Disordered" evidence="1">
    <location>
        <begin position="212"/>
        <end position="236"/>
    </location>
</feature>
<evidence type="ECO:0000313" key="3">
    <source>
        <dbReference type="Proteomes" id="UP000186601"/>
    </source>
</evidence>
<dbReference type="Proteomes" id="UP000186601">
    <property type="component" value="Unassembled WGS sequence"/>
</dbReference>
<feature type="region of interest" description="Disordered" evidence="1">
    <location>
        <begin position="25"/>
        <end position="66"/>
    </location>
</feature>
<reference evidence="2 3" key="1">
    <citation type="submission" date="2018-02" db="EMBL/GenBank/DDBJ databases">
        <title>Genome sequence of the basidiomycete white-rot fungus Phlebia centrifuga.</title>
        <authorList>
            <person name="Granchi Z."/>
            <person name="Peng M."/>
            <person name="de Vries R.P."/>
            <person name="Hilden K."/>
            <person name="Makela M.R."/>
            <person name="Grigoriev I."/>
            <person name="Riley R."/>
        </authorList>
    </citation>
    <scope>NUCLEOTIDE SEQUENCE [LARGE SCALE GENOMIC DNA]</scope>
    <source>
        <strain evidence="2 3">FBCC195</strain>
    </source>
</reference>
<feature type="compositionally biased region" description="Acidic residues" evidence="1">
    <location>
        <begin position="215"/>
        <end position="233"/>
    </location>
</feature>
<feature type="compositionally biased region" description="Pro residues" evidence="1">
    <location>
        <begin position="42"/>
        <end position="51"/>
    </location>
</feature>
<comment type="caution">
    <text evidence="2">The sequence shown here is derived from an EMBL/GenBank/DDBJ whole genome shotgun (WGS) entry which is preliminary data.</text>
</comment>
<protein>
    <submittedName>
        <fullName evidence="2">Uncharacterized protein</fullName>
    </submittedName>
</protein>
<evidence type="ECO:0000256" key="1">
    <source>
        <dbReference type="SAM" id="MobiDB-lite"/>
    </source>
</evidence>
<organism evidence="2 3">
    <name type="scientific">Hermanssonia centrifuga</name>
    <dbReference type="NCBI Taxonomy" id="98765"/>
    <lineage>
        <taxon>Eukaryota</taxon>
        <taxon>Fungi</taxon>
        <taxon>Dikarya</taxon>
        <taxon>Basidiomycota</taxon>
        <taxon>Agaricomycotina</taxon>
        <taxon>Agaricomycetes</taxon>
        <taxon>Polyporales</taxon>
        <taxon>Meruliaceae</taxon>
        <taxon>Hermanssonia</taxon>
    </lineage>
</organism>
<accession>A0A2R6NIM1</accession>
<name>A0A2R6NIM1_9APHY</name>
<proteinExistence type="predicted"/>
<feature type="region of interest" description="Disordered" evidence="1">
    <location>
        <begin position="251"/>
        <end position="270"/>
    </location>
</feature>
<sequence>MSTEPELVPCEVRVDPEDSDILFVDYHPQTQPSQSKSSNPSLPKPLHPPPNLVRHARPSNHHNTPDVVPVYVRNSPLHPPFLQQSGWALACAPEWKIARGMSIVVYEEGSSEDKKKKKGFRGRVGPIQKLWKEFVQFKIEGEAGTEGLDLFAQYSAVSIPWHLNAFCYMFPHRLPPINFDIAPYSPPAPSNSLALPDPKGKTSRKSAEIQIESLTDSDETECSDQDYSSEEPEPLSSVYLSDSLFYRSESNPSSLACEAGSNNSEIEPVE</sequence>
<dbReference type="EMBL" id="MLYV02001205">
    <property type="protein sequence ID" value="PSR72210.1"/>
    <property type="molecule type" value="Genomic_DNA"/>
</dbReference>
<feature type="compositionally biased region" description="Low complexity" evidence="1">
    <location>
        <begin position="27"/>
        <end position="41"/>
    </location>
</feature>
<evidence type="ECO:0000313" key="2">
    <source>
        <dbReference type="EMBL" id="PSR72210.1"/>
    </source>
</evidence>